<reference evidence="2 3" key="1">
    <citation type="journal article" date="2014" name="BMC Genomics">
        <title>Comparison of environmental and isolate Sulfobacillus genomes reveals diverse carbon, sulfur, nitrogen, and hydrogen metabolisms.</title>
        <authorList>
            <person name="Justice N.B."/>
            <person name="Norman A."/>
            <person name="Brown C.T."/>
            <person name="Singh A."/>
            <person name="Thomas B.C."/>
            <person name="Banfield J.F."/>
        </authorList>
    </citation>
    <scope>NUCLEOTIDE SEQUENCE [LARGE SCALE GENOMIC DNA]</scope>
    <source>
        <strain evidence="2">AMDSBA3</strain>
    </source>
</reference>
<proteinExistence type="predicted"/>
<dbReference type="Proteomes" id="UP000241848">
    <property type="component" value="Unassembled WGS sequence"/>
</dbReference>
<dbReference type="EMBL" id="PXYV01000071">
    <property type="protein sequence ID" value="PSR20294.1"/>
    <property type="molecule type" value="Genomic_DNA"/>
</dbReference>
<name>A0A2T2WDJ0_9FIRM</name>
<dbReference type="InterPro" id="IPR041025">
    <property type="entry name" value="HNH_repeat"/>
</dbReference>
<dbReference type="Pfam" id="PF18780">
    <property type="entry name" value="HNH_repeat"/>
    <property type="match status" value="1"/>
</dbReference>
<protein>
    <submittedName>
        <fullName evidence="2">Uncharacterized protein</fullName>
    </submittedName>
</protein>
<organism evidence="2 3">
    <name type="scientific">Sulfobacillus acidophilus</name>
    <dbReference type="NCBI Taxonomy" id="53633"/>
    <lineage>
        <taxon>Bacteria</taxon>
        <taxon>Bacillati</taxon>
        <taxon>Bacillota</taxon>
        <taxon>Clostridia</taxon>
        <taxon>Eubacteriales</taxon>
        <taxon>Clostridiales Family XVII. Incertae Sedis</taxon>
        <taxon>Sulfobacillus</taxon>
    </lineage>
</organism>
<comment type="caution">
    <text evidence="2">The sequence shown here is derived from an EMBL/GenBank/DDBJ whole genome shotgun (WGS) entry which is preliminary data.</text>
</comment>
<dbReference type="AlphaFoldDB" id="A0A2T2WDJ0"/>
<keyword evidence="1" id="KW-0175">Coiled coil</keyword>
<sequence>MTAQPIRQSKRRSWSRELVIETIQYRHQHGLALNPQVLQIEDASLLAAGRRYFGSWPKALKAAKVPPVRRLPSNRHRRGYWTKELLLSEIRHHAEQGHPLYAHAMQQTDNCLVSAATYHFGSWADALTAAGFDAAAIRANRRHSSETVINEIQELLDERGELNDAVIRSQNRSLYWAARKYFGSWRNAVTLAKTRTAHSQNSRNMVKMS</sequence>
<gene>
    <name evidence="2" type="ORF">C7B45_15615</name>
</gene>
<feature type="coiled-coil region" evidence="1">
    <location>
        <begin position="145"/>
        <end position="172"/>
    </location>
</feature>
<accession>A0A2T2WDJ0</accession>
<evidence type="ECO:0000313" key="3">
    <source>
        <dbReference type="Proteomes" id="UP000241848"/>
    </source>
</evidence>
<evidence type="ECO:0000256" key="1">
    <source>
        <dbReference type="SAM" id="Coils"/>
    </source>
</evidence>
<evidence type="ECO:0000313" key="2">
    <source>
        <dbReference type="EMBL" id="PSR20294.1"/>
    </source>
</evidence>